<evidence type="ECO:0000256" key="1">
    <source>
        <dbReference type="ARBA" id="ARBA00023239"/>
    </source>
</evidence>
<dbReference type="SFLD" id="SFLDS00005">
    <property type="entry name" value="Isoprenoid_Synthase_Type_I"/>
    <property type="match status" value="1"/>
</dbReference>
<comment type="similarity">
    <text evidence="2">Belongs to the terpene synthase family.</text>
</comment>
<comment type="cofactor">
    <cofactor evidence="2">
        <name>Mg(2+)</name>
        <dbReference type="ChEBI" id="CHEBI:18420"/>
    </cofactor>
</comment>
<dbReference type="STRING" id="145854.GA0074692_0433"/>
<gene>
    <name evidence="3" type="ORF">GA0074692_0433</name>
</gene>
<dbReference type="AlphaFoldDB" id="A0A1C6RN40"/>
<proteinExistence type="inferred from homology"/>
<dbReference type="InterPro" id="IPR034686">
    <property type="entry name" value="Terpene_cyclase-like_2"/>
</dbReference>
<keyword evidence="2" id="KW-0479">Metal-binding</keyword>
<dbReference type="PANTHER" id="PTHR35201:SF4">
    <property type="entry name" value="BETA-PINACENE SYNTHASE-RELATED"/>
    <property type="match status" value="1"/>
</dbReference>
<evidence type="ECO:0000256" key="2">
    <source>
        <dbReference type="RuleBase" id="RU366034"/>
    </source>
</evidence>
<dbReference type="Gene3D" id="1.10.600.10">
    <property type="entry name" value="Farnesyl Diphosphate Synthase"/>
    <property type="match status" value="1"/>
</dbReference>
<dbReference type="PANTHER" id="PTHR35201">
    <property type="entry name" value="TERPENE SYNTHASE"/>
    <property type="match status" value="1"/>
</dbReference>
<accession>A0A1C6RN40</accession>
<reference evidence="4" key="1">
    <citation type="submission" date="2016-06" db="EMBL/GenBank/DDBJ databases">
        <authorList>
            <person name="Varghese N."/>
            <person name="Submissions Spin"/>
        </authorList>
    </citation>
    <scope>NUCLEOTIDE SEQUENCE [LARGE SCALE GENOMIC DNA]</scope>
    <source>
        <strain evidence="4">DSM 43817</strain>
    </source>
</reference>
<dbReference type="InterPro" id="IPR008949">
    <property type="entry name" value="Isoprenoid_synthase_dom_sf"/>
</dbReference>
<keyword evidence="4" id="KW-1185">Reference proteome</keyword>
<dbReference type="SFLD" id="SFLDG01020">
    <property type="entry name" value="Terpene_Cyclase_Like_2"/>
    <property type="match status" value="1"/>
</dbReference>
<dbReference type="Proteomes" id="UP000198959">
    <property type="component" value="Unassembled WGS sequence"/>
</dbReference>
<evidence type="ECO:0000313" key="3">
    <source>
        <dbReference type="EMBL" id="SCL18597.1"/>
    </source>
</evidence>
<dbReference type="RefSeq" id="WP_091638806.1">
    <property type="nucleotide sequence ID" value="NZ_FMHW01000002.1"/>
</dbReference>
<keyword evidence="1 2" id="KW-0456">Lyase</keyword>
<dbReference type="SUPFAM" id="SSF48576">
    <property type="entry name" value="Terpenoid synthases"/>
    <property type="match status" value="1"/>
</dbReference>
<dbReference type="GO" id="GO:0010333">
    <property type="term" value="F:terpene synthase activity"/>
    <property type="evidence" value="ECO:0007669"/>
    <property type="project" value="InterPro"/>
</dbReference>
<name>A0A1C6RN40_9ACTN</name>
<organism evidence="3 4">
    <name type="scientific">Micromonospora pallida</name>
    <dbReference type="NCBI Taxonomy" id="145854"/>
    <lineage>
        <taxon>Bacteria</taxon>
        <taxon>Bacillati</taxon>
        <taxon>Actinomycetota</taxon>
        <taxon>Actinomycetes</taxon>
        <taxon>Micromonosporales</taxon>
        <taxon>Micromonosporaceae</taxon>
        <taxon>Micromonospora</taxon>
    </lineage>
</organism>
<dbReference type="EC" id="4.2.3.-" evidence="2"/>
<dbReference type="GO" id="GO:0046872">
    <property type="term" value="F:metal ion binding"/>
    <property type="evidence" value="ECO:0007669"/>
    <property type="project" value="UniProtKB-KW"/>
</dbReference>
<dbReference type="Pfam" id="PF19086">
    <property type="entry name" value="Terpene_syn_C_2"/>
    <property type="match status" value="1"/>
</dbReference>
<keyword evidence="2" id="KW-0460">Magnesium</keyword>
<dbReference type="OrthoDB" id="2989600at2"/>
<evidence type="ECO:0000313" key="4">
    <source>
        <dbReference type="Proteomes" id="UP000198959"/>
    </source>
</evidence>
<protein>
    <recommendedName>
        <fullName evidence="2">Terpene synthase</fullName>
        <ecNumber evidence="2">4.2.3.-</ecNumber>
    </recommendedName>
</protein>
<sequence>MRSFALFALREPPFPARCHPAVAQVARESAEWAERLGLTGSAERRRRLAGAAAADLAARACPEAPVDRLRLLTDLISWLFAVDDACDEDGLGDAPTRLAPTVAGLLDVLDLRGDPAPPALLGNTGPRGVALHDLCRRVRAHDRPAVLLAFTGQLREYLLALLWEAANREHGRVPGVAEYVRMRRRTGGVHPSFTLTDLAYDGPPPDERSDPALTDLEALAADLVCWCNDVFSYRKEHRSIGDGHTLGDGHNLVVAIAREEQQHEQAALLAAADLFNRALAAYTEQETALLRTADPATHRFVAARRGWIRATYDWSLTAARYA</sequence>
<dbReference type="EMBL" id="FMHW01000002">
    <property type="protein sequence ID" value="SCL18597.1"/>
    <property type="molecule type" value="Genomic_DNA"/>
</dbReference>